<evidence type="ECO:0000313" key="10">
    <source>
        <dbReference type="EMBL" id="ETA67437.1"/>
    </source>
</evidence>
<feature type="transmembrane region" description="Helical" evidence="8">
    <location>
        <begin position="266"/>
        <end position="285"/>
    </location>
</feature>
<evidence type="ECO:0000256" key="4">
    <source>
        <dbReference type="ARBA" id="ARBA00022679"/>
    </source>
</evidence>
<dbReference type="GO" id="GO:0005886">
    <property type="term" value="C:plasma membrane"/>
    <property type="evidence" value="ECO:0007669"/>
    <property type="project" value="UniProtKB-SubCell"/>
</dbReference>
<evidence type="ECO:0000256" key="5">
    <source>
        <dbReference type="ARBA" id="ARBA00022692"/>
    </source>
</evidence>
<evidence type="ECO:0000256" key="7">
    <source>
        <dbReference type="ARBA" id="ARBA00023136"/>
    </source>
</evidence>
<feature type="transmembrane region" description="Helical" evidence="8">
    <location>
        <begin position="32"/>
        <end position="50"/>
    </location>
</feature>
<evidence type="ECO:0000256" key="8">
    <source>
        <dbReference type="SAM" id="Phobius"/>
    </source>
</evidence>
<feature type="domain" description="Glycosyltransferase RgtA/B/C/D-like" evidence="9">
    <location>
        <begin position="84"/>
        <end position="213"/>
    </location>
</feature>
<dbReference type="GO" id="GO:0016763">
    <property type="term" value="F:pentosyltransferase activity"/>
    <property type="evidence" value="ECO:0007669"/>
    <property type="project" value="TreeGrafter"/>
</dbReference>
<keyword evidence="3 10" id="KW-0328">Glycosyltransferase</keyword>
<keyword evidence="6 8" id="KW-1133">Transmembrane helix</keyword>
<dbReference type="InterPro" id="IPR050297">
    <property type="entry name" value="LipidA_mod_glycosyltrf_83"/>
</dbReference>
<dbReference type="PANTHER" id="PTHR33908">
    <property type="entry name" value="MANNOSYLTRANSFERASE YKCB-RELATED"/>
    <property type="match status" value="1"/>
</dbReference>
<evidence type="ECO:0000256" key="1">
    <source>
        <dbReference type="ARBA" id="ARBA00004651"/>
    </source>
</evidence>
<dbReference type="GO" id="GO:0008610">
    <property type="term" value="P:lipid biosynthetic process"/>
    <property type="evidence" value="ECO:0007669"/>
    <property type="project" value="UniProtKB-ARBA"/>
</dbReference>
<feature type="transmembrane region" description="Helical" evidence="8">
    <location>
        <begin position="340"/>
        <end position="364"/>
    </location>
</feature>
<dbReference type="AlphaFoldDB" id="W9DUS2"/>
<evidence type="ECO:0000259" key="9">
    <source>
        <dbReference type="Pfam" id="PF13231"/>
    </source>
</evidence>
<dbReference type="Proteomes" id="UP000019483">
    <property type="component" value="Unassembled WGS sequence"/>
</dbReference>
<evidence type="ECO:0000256" key="2">
    <source>
        <dbReference type="ARBA" id="ARBA00022475"/>
    </source>
</evidence>
<dbReference type="EMBL" id="AZAJ01000001">
    <property type="protein sequence ID" value="ETA67437.1"/>
    <property type="molecule type" value="Genomic_DNA"/>
</dbReference>
<protein>
    <submittedName>
        <fullName evidence="10">Dolichyl-phosphate-mannose-protein mannosyltransferase</fullName>
    </submittedName>
</protein>
<keyword evidence="4 10" id="KW-0808">Transferase</keyword>
<gene>
    <name evidence="10" type="ORF">MettiDRAFT_0861</name>
</gene>
<accession>W9DUS2</accession>
<evidence type="ECO:0000313" key="11">
    <source>
        <dbReference type="Proteomes" id="UP000019483"/>
    </source>
</evidence>
<reference evidence="10 11" key="1">
    <citation type="submission" date="2013-08" db="EMBL/GenBank/DDBJ databases">
        <authorList>
            <consortium name="DOE Joint Genome Institute"/>
            <person name="Eisen J."/>
            <person name="Huntemann M."/>
            <person name="Han J."/>
            <person name="Chen A."/>
            <person name="Kyrpides N."/>
            <person name="Mavromatis K."/>
            <person name="Markowitz V."/>
            <person name="Palaniappan K."/>
            <person name="Ivanova N."/>
            <person name="Schaumberg A."/>
            <person name="Pati A."/>
            <person name="Liolios K."/>
            <person name="Nordberg H.P."/>
            <person name="Cantor M.N."/>
            <person name="Hua S.X."/>
            <person name="Woyke T."/>
        </authorList>
    </citation>
    <scope>NUCLEOTIDE SEQUENCE [LARGE SCALE GENOMIC DNA]</scope>
    <source>
        <strain evidence="10 11">DSM 2278</strain>
    </source>
</reference>
<comment type="caution">
    <text evidence="10">The sequence shown here is derived from an EMBL/GenBank/DDBJ whole genome shotgun (WGS) entry which is preliminary data.</text>
</comment>
<feature type="transmembrane region" description="Helical" evidence="8">
    <location>
        <begin position="291"/>
        <end position="308"/>
    </location>
</feature>
<dbReference type="OrthoDB" id="114973at2157"/>
<organism evidence="10 11">
    <name type="scientific">Methanolobus tindarius DSM 2278</name>
    <dbReference type="NCBI Taxonomy" id="1090322"/>
    <lineage>
        <taxon>Archaea</taxon>
        <taxon>Methanobacteriati</taxon>
        <taxon>Methanobacteriota</taxon>
        <taxon>Stenosarchaea group</taxon>
        <taxon>Methanomicrobia</taxon>
        <taxon>Methanosarcinales</taxon>
        <taxon>Methanosarcinaceae</taxon>
        <taxon>Methanolobus</taxon>
    </lineage>
</organism>
<feature type="transmembrane region" description="Helical" evidence="8">
    <location>
        <begin position="154"/>
        <end position="173"/>
    </location>
</feature>
<dbReference type="InterPro" id="IPR038731">
    <property type="entry name" value="RgtA/B/C-like"/>
</dbReference>
<evidence type="ECO:0000256" key="3">
    <source>
        <dbReference type="ARBA" id="ARBA00022676"/>
    </source>
</evidence>
<feature type="transmembrane region" description="Helical" evidence="8">
    <location>
        <begin position="194"/>
        <end position="215"/>
    </location>
</feature>
<dbReference type="PANTHER" id="PTHR33908:SF11">
    <property type="entry name" value="MEMBRANE PROTEIN"/>
    <property type="match status" value="1"/>
</dbReference>
<keyword evidence="11" id="KW-1185">Reference proteome</keyword>
<feature type="transmembrane region" description="Helical" evidence="8">
    <location>
        <begin position="376"/>
        <end position="399"/>
    </location>
</feature>
<dbReference type="STRING" id="1090322.MettiDRAFT_0861"/>
<keyword evidence="5 8" id="KW-0812">Transmembrane</keyword>
<proteinExistence type="predicted"/>
<dbReference type="RefSeq" id="WP_023844573.1">
    <property type="nucleotide sequence ID" value="NZ_AZAJ01000001.1"/>
</dbReference>
<evidence type="ECO:0000256" key="6">
    <source>
        <dbReference type="ARBA" id="ARBA00022989"/>
    </source>
</evidence>
<keyword evidence="7 8" id="KW-0472">Membrane</keyword>
<keyword evidence="2" id="KW-1003">Cell membrane</keyword>
<comment type="subcellular location">
    <subcellularLocation>
        <location evidence="1">Cell membrane</location>
        <topology evidence="1">Multi-pass membrane protein</topology>
    </subcellularLocation>
</comment>
<feature type="transmembrane region" description="Helical" evidence="8">
    <location>
        <begin position="131"/>
        <end position="148"/>
    </location>
</feature>
<dbReference type="Pfam" id="PF13231">
    <property type="entry name" value="PMT_2"/>
    <property type="match status" value="1"/>
</dbReference>
<feature type="transmembrane region" description="Helical" evidence="8">
    <location>
        <begin position="104"/>
        <end position="124"/>
    </location>
</feature>
<feature type="transmembrane region" description="Helical" evidence="8">
    <location>
        <begin position="315"/>
        <end position="334"/>
    </location>
</feature>
<feature type="transmembrane region" description="Helical" evidence="8">
    <location>
        <begin position="235"/>
        <end position="254"/>
    </location>
</feature>
<sequence>MSKKRKELDVSSKVLDEKKSISSKYTLFSDRYLMLLTLITIIGFILRVYHLGKQSMWLDEAASFGYIQDTLLGTWDKSVLAKQAPLHMVFLHIMTFFSSSEFSLRFPSVIFGTLTIPVTYFLGYRLFGREEGIIAAFLLSISMMHLWYSQEARMYSQMVFFSALSLYFFYIAVHTNSKTNWVAYVVSSAMAFFSHYYAVFVIVPEVLYYVIMHVVFPLHKKEILSFKENTGLRDFLISMFGLLIVTSPLLIPFIQQSISRTSGAPTWGIAQSLSFIPTILVEFSTRSSSSSIIFILLFVLGLVVSAIYQREQSSYLGIYIFIPLLASYILAAKMPFSSRYLLFLLPAYLLFVARGITGVVYAIYPQNKKASNAKSQKMLIGVIALLLLLITVPLISQYYSSIQKNDWRSLSPNLENMTQQGDVVVPLPGYMYQPLVFYYSNSTDGTILKTNQGFDPDSLTITSNMYSRSWFLVTGDISAANPDGTALDWLQANTTYVGQITGIYIFTSPTV</sequence>
<name>W9DUS2_METTI</name>